<dbReference type="AlphaFoldDB" id="A0A076PP88"/>
<dbReference type="Proteomes" id="UP000028782">
    <property type="component" value="Chromosome"/>
</dbReference>
<dbReference type="HOGENOM" id="CLU_2272587_0_0_4"/>
<sequence length="102" mass="11836">MRKVNPAAKNANRAFVRLHTYVTKQFDWDIFTKDYRVVLNTDEDGGVTLFIVKVFDKNGQPAALGPKIPNQITFSYRQAPIMSVWTEFFNDGKFSWRNVSCR</sequence>
<proteinExistence type="predicted"/>
<protein>
    <submittedName>
        <fullName evidence="1">Uncharacterized protein</fullName>
    </submittedName>
</protein>
<name>A0A076PP88_COMTE</name>
<dbReference type="EMBL" id="CP006704">
    <property type="protein sequence ID" value="AIJ47553.1"/>
    <property type="molecule type" value="Genomic_DNA"/>
</dbReference>
<accession>A0A076PP88</accession>
<dbReference type="KEGG" id="ctes:O987_17205"/>
<evidence type="ECO:0000313" key="1">
    <source>
        <dbReference type="EMBL" id="AIJ47553.1"/>
    </source>
</evidence>
<gene>
    <name evidence="1" type="ORF">O987_17205</name>
</gene>
<evidence type="ECO:0000313" key="2">
    <source>
        <dbReference type="Proteomes" id="UP000028782"/>
    </source>
</evidence>
<dbReference type="RefSeq" id="WP_019042789.1">
    <property type="nucleotide sequence ID" value="NZ_CP006704.1"/>
</dbReference>
<organism evidence="1 2">
    <name type="scientific">Comamonas testosteroni TK102</name>
    <dbReference type="NCBI Taxonomy" id="1392005"/>
    <lineage>
        <taxon>Bacteria</taxon>
        <taxon>Pseudomonadati</taxon>
        <taxon>Pseudomonadota</taxon>
        <taxon>Betaproteobacteria</taxon>
        <taxon>Burkholderiales</taxon>
        <taxon>Comamonadaceae</taxon>
        <taxon>Comamonas</taxon>
    </lineage>
</organism>
<reference evidence="1 2" key="1">
    <citation type="journal article" date="2014" name="Genome Announc.">
        <title>Complete Genome Sequence of Polychlorinated Biphenyl Degrader Comamonas testosteroni TK102 (NBRC 109938).</title>
        <authorList>
            <person name="Fukuda K."/>
            <person name="Hosoyama A."/>
            <person name="Tsuchikane K."/>
            <person name="Ohji S."/>
            <person name="Yamazoe A."/>
            <person name="Fujita N."/>
            <person name="Shintani M."/>
            <person name="Kimbara K."/>
        </authorList>
    </citation>
    <scope>NUCLEOTIDE SEQUENCE [LARGE SCALE GENOMIC DNA]</scope>
    <source>
        <strain evidence="1">TK102</strain>
    </source>
</reference>